<dbReference type="Proteomes" id="UP000575898">
    <property type="component" value="Unassembled WGS sequence"/>
</dbReference>
<dbReference type="InterPro" id="IPR010127">
    <property type="entry name" value="Phasin_subfam-1"/>
</dbReference>
<dbReference type="NCBIfam" id="TIGR01841">
    <property type="entry name" value="phasin"/>
    <property type="match status" value="1"/>
</dbReference>
<comment type="caution">
    <text evidence="2">The sequence shown here is derived from an EMBL/GenBank/DDBJ whole genome shotgun (WGS) entry which is preliminary data.</text>
</comment>
<accession>A0A840MRU8</accession>
<gene>
    <name evidence="2" type="ORF">HNQ59_002454</name>
</gene>
<dbReference type="InterPro" id="IPR018968">
    <property type="entry name" value="Phasin"/>
</dbReference>
<proteinExistence type="predicted"/>
<reference evidence="2 3" key="1">
    <citation type="submission" date="2020-08" db="EMBL/GenBank/DDBJ databases">
        <title>Genomic Encyclopedia of Type Strains, Phase IV (KMG-IV): sequencing the most valuable type-strain genomes for metagenomic binning, comparative biology and taxonomic classification.</title>
        <authorList>
            <person name="Goeker M."/>
        </authorList>
    </citation>
    <scope>NUCLEOTIDE SEQUENCE [LARGE SCALE GENOMIC DNA]</scope>
    <source>
        <strain evidence="2 3">DSM 27165</strain>
    </source>
</reference>
<protein>
    <submittedName>
        <fullName evidence="2">Phasin family protein</fullName>
    </submittedName>
</protein>
<dbReference type="EMBL" id="JACHHY010000014">
    <property type="protein sequence ID" value="MBB5019156.1"/>
    <property type="molecule type" value="Genomic_DNA"/>
</dbReference>
<keyword evidence="3" id="KW-1185">Reference proteome</keyword>
<evidence type="ECO:0000313" key="2">
    <source>
        <dbReference type="EMBL" id="MBB5019156.1"/>
    </source>
</evidence>
<feature type="domain" description="Phasin" evidence="1">
    <location>
        <begin position="7"/>
        <end position="104"/>
    </location>
</feature>
<organism evidence="2 3">
    <name type="scientific">Chitinivorax tropicus</name>
    <dbReference type="NCBI Taxonomy" id="714531"/>
    <lineage>
        <taxon>Bacteria</taxon>
        <taxon>Pseudomonadati</taxon>
        <taxon>Pseudomonadota</taxon>
        <taxon>Betaproteobacteria</taxon>
        <taxon>Chitinivorax</taxon>
    </lineage>
</organism>
<name>A0A840MRU8_9PROT</name>
<dbReference type="AlphaFoldDB" id="A0A840MRU8"/>
<evidence type="ECO:0000259" key="1">
    <source>
        <dbReference type="Pfam" id="PF09361"/>
    </source>
</evidence>
<dbReference type="RefSeq" id="WP_184039525.1">
    <property type="nucleotide sequence ID" value="NZ_JACHHY010000014.1"/>
</dbReference>
<sequence length="184" mass="19523">MFKTPDHFSEFASGQIETFLRLAQLSLESNERISKLNLDTTKQSLEQFASNAKSLTSVKDLQEAVTLRNKLIEAASEQVLSYNRSVYEINSQALSELSKLMEERLTAFNKDLVSAIDKTAKSAPAGADVAVAALKSTVAATAAAVDSMTKAAKQVADFADASVKAATTATVDAVKTATKKASAA</sequence>
<dbReference type="Pfam" id="PF09361">
    <property type="entry name" value="Phasin_2"/>
    <property type="match status" value="1"/>
</dbReference>
<evidence type="ECO:0000313" key="3">
    <source>
        <dbReference type="Proteomes" id="UP000575898"/>
    </source>
</evidence>